<reference evidence="4 5" key="1">
    <citation type="submission" date="2014-01" db="EMBL/GenBank/DDBJ databases">
        <authorList>
            <person name="Durkin A.S."/>
            <person name="McCorrison J."/>
            <person name="Torralba M."/>
            <person name="Gillis M."/>
            <person name="Haft D.H."/>
            <person name="Methe B."/>
            <person name="Sutton G."/>
            <person name="Nelson K.E."/>
        </authorList>
    </citation>
    <scope>NUCLEOTIDE SEQUENCE [LARGE SCALE GENOMIC DNA]</scope>
    <source>
        <strain evidence="4 5">ATCC 51270</strain>
    </source>
</reference>
<keyword evidence="2" id="KW-1133">Transmembrane helix</keyword>
<dbReference type="Gene3D" id="2.60.450.10">
    <property type="entry name" value="Lipopolysaccharide (LPS) transport protein A like domain"/>
    <property type="match status" value="1"/>
</dbReference>
<dbReference type="Pfam" id="PF13100">
    <property type="entry name" value="OstA_2"/>
    <property type="match status" value="1"/>
</dbReference>
<protein>
    <submittedName>
        <fullName evidence="4">OstA-like protein</fullName>
    </submittedName>
</protein>
<dbReference type="InterPro" id="IPR005653">
    <property type="entry name" value="OstA-like_N"/>
</dbReference>
<dbReference type="PATRIC" id="fig|887901.3.peg.1424"/>
<organism evidence="4 5">
    <name type="scientific">Porphyromonas catoniae ATCC 51270</name>
    <dbReference type="NCBI Taxonomy" id="887901"/>
    <lineage>
        <taxon>Bacteria</taxon>
        <taxon>Pseudomonadati</taxon>
        <taxon>Bacteroidota</taxon>
        <taxon>Bacteroidia</taxon>
        <taxon>Bacteroidales</taxon>
        <taxon>Porphyromonadaceae</taxon>
        <taxon>Porphyromonas</taxon>
    </lineage>
</organism>
<gene>
    <name evidence="4" type="ORF">HMPREF0636_0417</name>
</gene>
<evidence type="ECO:0000313" key="5">
    <source>
        <dbReference type="Proteomes" id="UP000023482"/>
    </source>
</evidence>
<keyword evidence="2" id="KW-0472">Membrane</keyword>
<feature type="transmembrane region" description="Helical" evidence="2">
    <location>
        <begin position="12"/>
        <end position="32"/>
    </location>
</feature>
<sequence>MGQITEHHTEPTRSLQLIIAFLAIVVIGISYLTSSASFRPSSPSLMRGISQDSLPQRSGTSRVQGKAPAKIYIEHADLLSYDASLMPGVQKLKGNIILKHGNATMTCDSAYLNEEAQTFEAFGEVHMVQADTVNMYSRYLFYDGVTKLARLRHNVHLANKTTDLYTDSLDYDRIADIAYYFEGGSVSDAKNTLTSDYGQFLPATNDAEFRYNVKLVGEKTTLTTEHLFYNTHTQIGSYEGETLIESDSGQIISQRGVYDVGKDIGILLDRSSVFSGSKTLTGDSIYYDGGAKFGEAFGRMELEDTAQGAILFGDYGFFDDKRNYAFATSRAYAEDYSQKDTLYVSADTLELISVPIRDRIKLDSLLSDTTSGKKPDTLQRYLRGYHHVRIFRRDAQAIADSMSYISSDSTLSLYGHPYMWSEARQLSGDTTFFYFRYGKLDYVDVLGNTLAVEHIDSVDYYNQMRGDKLRAYVADSTLRQINVDGNVETILYMKEEKSNDYTGMNRMTSSTMYVTLDSGIVKKSSWKGPVSGKLYPLSMASSAELNRLKEFVWASDRRPMNKEAVIYGMDSLSQAKTLPPPLSDLRKFSGAQAALTAYAPFDRAAEQDSLRADSIQKARKPLTETEYRARYQYVLQPKKEEGPTSPPPLINTSWVYKAFSNKEDQDSSSTSSSIGILERKN</sequence>
<evidence type="ECO:0000256" key="1">
    <source>
        <dbReference type="SAM" id="MobiDB-lite"/>
    </source>
</evidence>
<evidence type="ECO:0000256" key="2">
    <source>
        <dbReference type="SAM" id="Phobius"/>
    </source>
</evidence>
<dbReference type="RefSeq" id="WP_248616894.1">
    <property type="nucleotide sequence ID" value="NZ_JDFF01000024.1"/>
</dbReference>
<feature type="region of interest" description="Disordered" evidence="1">
    <location>
        <begin position="661"/>
        <end position="681"/>
    </location>
</feature>
<name>Z4WUN3_9PORP</name>
<dbReference type="EMBL" id="JDFF01000024">
    <property type="protein sequence ID" value="EWC91470.1"/>
    <property type="molecule type" value="Genomic_DNA"/>
</dbReference>
<keyword evidence="2" id="KW-0812">Transmembrane</keyword>
<feature type="compositionally biased region" description="Polar residues" evidence="1">
    <location>
        <begin position="50"/>
        <end position="62"/>
    </location>
</feature>
<dbReference type="Proteomes" id="UP000023482">
    <property type="component" value="Unassembled WGS sequence"/>
</dbReference>
<proteinExistence type="predicted"/>
<evidence type="ECO:0000313" key="4">
    <source>
        <dbReference type="EMBL" id="EWC91470.1"/>
    </source>
</evidence>
<comment type="caution">
    <text evidence="4">The sequence shown here is derived from an EMBL/GenBank/DDBJ whole genome shotgun (WGS) entry which is preliminary data.</text>
</comment>
<accession>Z4WUN3</accession>
<feature type="domain" description="Organic solvent tolerance-like N-terminal" evidence="3">
    <location>
        <begin position="70"/>
        <end position="225"/>
    </location>
</feature>
<feature type="region of interest" description="Disordered" evidence="1">
    <location>
        <begin position="40"/>
        <end position="62"/>
    </location>
</feature>
<evidence type="ECO:0000259" key="3">
    <source>
        <dbReference type="Pfam" id="PF13100"/>
    </source>
</evidence>
<keyword evidence="5" id="KW-1185">Reference proteome</keyword>
<dbReference type="AlphaFoldDB" id="Z4WUN3"/>